<accession>A0A4Y7JLV0</accession>
<dbReference type="Gramene" id="RZC60719">
    <property type="protein sequence ID" value="RZC60719"/>
    <property type="gene ID" value="C5167_022479"/>
</dbReference>
<keyword evidence="2" id="KW-1185">Reference proteome</keyword>
<proteinExistence type="predicted"/>
<gene>
    <name evidence="1" type="ORF">C5167_022479</name>
</gene>
<organism evidence="1 2">
    <name type="scientific">Papaver somniferum</name>
    <name type="common">Opium poppy</name>
    <dbReference type="NCBI Taxonomy" id="3469"/>
    <lineage>
        <taxon>Eukaryota</taxon>
        <taxon>Viridiplantae</taxon>
        <taxon>Streptophyta</taxon>
        <taxon>Embryophyta</taxon>
        <taxon>Tracheophyta</taxon>
        <taxon>Spermatophyta</taxon>
        <taxon>Magnoliopsida</taxon>
        <taxon>Ranunculales</taxon>
        <taxon>Papaveraceae</taxon>
        <taxon>Papaveroideae</taxon>
        <taxon>Papaver</taxon>
    </lineage>
</organism>
<evidence type="ECO:0000313" key="1">
    <source>
        <dbReference type="EMBL" id="RZC60719.1"/>
    </source>
</evidence>
<evidence type="ECO:0000313" key="2">
    <source>
        <dbReference type="Proteomes" id="UP000316621"/>
    </source>
</evidence>
<dbReference type="AlphaFoldDB" id="A0A4Y7JLV0"/>
<dbReference type="Gene3D" id="3.30.559.10">
    <property type="entry name" value="Chloramphenicol acetyltransferase-like domain"/>
    <property type="match status" value="1"/>
</dbReference>
<sequence>MVPPLPNHSLGNSFVPACRTIEQAIYKFQVNYGMLSSLQDVHEMLNKMLNKEELELHLHTITSWCRFPFGRGKSTWICTLNVIAKNVCLLMDELREFLLTYLCL</sequence>
<name>A0A4Y7JLV0_PAPSO</name>
<dbReference type="EMBL" id="CM010719">
    <property type="protein sequence ID" value="RZC60719.1"/>
    <property type="molecule type" value="Genomic_DNA"/>
</dbReference>
<dbReference type="Proteomes" id="UP000316621">
    <property type="component" value="Chromosome 5"/>
</dbReference>
<protein>
    <submittedName>
        <fullName evidence="1">Uncharacterized protein</fullName>
    </submittedName>
</protein>
<reference evidence="1 2" key="1">
    <citation type="journal article" date="2018" name="Science">
        <title>The opium poppy genome and morphinan production.</title>
        <authorList>
            <person name="Guo L."/>
            <person name="Winzer T."/>
            <person name="Yang X."/>
            <person name="Li Y."/>
            <person name="Ning Z."/>
            <person name="He Z."/>
            <person name="Teodor R."/>
            <person name="Lu Y."/>
            <person name="Bowser T.A."/>
            <person name="Graham I.A."/>
            <person name="Ye K."/>
        </authorList>
    </citation>
    <scope>NUCLEOTIDE SEQUENCE [LARGE SCALE GENOMIC DNA]</scope>
    <source>
        <strain evidence="2">cv. HN1</strain>
        <tissue evidence="1">Leaves</tissue>
    </source>
</reference>
<dbReference type="InterPro" id="IPR023213">
    <property type="entry name" value="CAT-like_dom_sf"/>
</dbReference>